<evidence type="ECO:0000256" key="1">
    <source>
        <dbReference type="SAM" id="MobiDB-lite"/>
    </source>
</evidence>
<keyword evidence="2" id="KW-0812">Transmembrane</keyword>
<keyword evidence="2" id="KW-0472">Membrane</keyword>
<evidence type="ECO:0000313" key="4">
    <source>
        <dbReference type="Proteomes" id="UP000070687"/>
    </source>
</evidence>
<dbReference type="PATRIC" id="fig|2702.100.peg.373"/>
<evidence type="ECO:0000313" key="3">
    <source>
        <dbReference type="EMBL" id="KXA22197.1"/>
    </source>
</evidence>
<dbReference type="Proteomes" id="UP000070687">
    <property type="component" value="Unassembled WGS sequence"/>
</dbReference>
<feature type="transmembrane region" description="Helical" evidence="2">
    <location>
        <begin position="35"/>
        <end position="53"/>
    </location>
</feature>
<dbReference type="EMBL" id="LRQB01000021">
    <property type="protein sequence ID" value="KXA22197.1"/>
    <property type="molecule type" value="Genomic_DNA"/>
</dbReference>
<comment type="caution">
    <text evidence="3">The sequence shown here is derived from an EMBL/GenBank/DDBJ whole genome shotgun (WGS) entry which is preliminary data.</text>
</comment>
<protein>
    <recommendedName>
        <fullName evidence="5">SAF domain-containing protein</fullName>
    </recommendedName>
</protein>
<dbReference type="RefSeq" id="WP_064346935.1">
    <property type="nucleotide sequence ID" value="NZ_KQ956844.1"/>
</dbReference>
<dbReference type="AlphaFoldDB" id="A0A133P0X8"/>
<evidence type="ECO:0000256" key="2">
    <source>
        <dbReference type="SAM" id="Phobius"/>
    </source>
</evidence>
<sequence length="257" mass="28160">MQSMSITFSLLSKFQRAQRSSALIQRRQRAFVRKIIIVLCAGIMSLLVISSIIDAQATQVIPVASHHIQQGAQLTANDISYVRVPQHDVFHYALTERVNAHNPLITTCEIQTGMPILQNAVSHIPSIPEGFTSINVHLASADHTLIPGEQINLAFSKPLQDEDADNDINGAELGKNSNPASSEHNNESKKAEITTIDKRYVSIIQHVMVLHITQNQQSAQNQQNTTTLAMPAADALRLLQAQSANPSLAIVAMKHSK</sequence>
<keyword evidence="2" id="KW-1133">Transmembrane helix</keyword>
<dbReference type="OrthoDB" id="3243320at2"/>
<evidence type="ECO:0008006" key="5">
    <source>
        <dbReference type="Google" id="ProtNLM"/>
    </source>
</evidence>
<name>A0A133P0X8_GARVA</name>
<organism evidence="3 4">
    <name type="scientific">Gardnerella vaginalis</name>
    <dbReference type="NCBI Taxonomy" id="2702"/>
    <lineage>
        <taxon>Bacteria</taxon>
        <taxon>Bacillati</taxon>
        <taxon>Actinomycetota</taxon>
        <taxon>Actinomycetes</taxon>
        <taxon>Bifidobacteriales</taxon>
        <taxon>Bifidobacteriaceae</taxon>
        <taxon>Gardnerella</taxon>
    </lineage>
</organism>
<proteinExistence type="predicted"/>
<gene>
    <name evidence="3" type="ORF">HMPREF3208_00388</name>
</gene>
<reference evidence="3 4" key="1">
    <citation type="submission" date="2016-01" db="EMBL/GenBank/DDBJ databases">
        <authorList>
            <person name="Oliw E.H."/>
        </authorList>
    </citation>
    <scope>NUCLEOTIDE SEQUENCE [LARGE SCALE GENOMIC DNA]</scope>
    <source>
        <strain evidence="3 4">PSS_7772B</strain>
    </source>
</reference>
<accession>A0A133P0X8</accession>
<feature type="region of interest" description="Disordered" evidence="1">
    <location>
        <begin position="162"/>
        <end position="190"/>
    </location>
</feature>